<sequence length="1084" mass="127913">MEKKIAFISCVNNEQLYDECVKYIENLTIPVGIKIELIPIRGAKSIMQGYNMGMKKTDAKYKVYLHQDTFIINKNFIQDILEIFETDNNIGMLGVIGSKVIPTNAIWWEAKKKYGKVYNNPHDNMTLLEFDEIENKYEKVQAIDGLIMITQHDIKWREDIFDGWDFYDLSQCVEFIKVGYNVVIPRQEEPWCLHDCGIINVGGNYERLRNIFIKEYSKDIFPLVSVLIPTYNRPQYLELALKSVLNQTYKNIEIIIGDDSDNEKTKNLIKINYLNRYSNILYYYNKINLGQFDNDIKLFNLSNGEFINYLMDDDLFREDKIEKMMSYFIEDFNNEISLVTSHRGIIDINGAYKGIYANTDKGINKNIIINGIEAGNYLIKEKINFIGEPTTVLFKKGNLIEPFGIFNKRKYGPNIDQASWLNLLYKGNLVYINEVLSYFRIHEGQQQNSFIAILEGYIDHAHKLLTCRKKGFLKDLDIYVKSLKNLISDINTFISSNIDENLNDKIQYEDLKKYIHLLKKELEKNLLEYKSKNNYKALPLVSILIPAYNQTNYLKEALESAINQTYPNIEIIIGDDSTNEEVKELIKPYLERYSNIVYFKNERDEMDYGYKNHVECYRRSNGEYINYLNHDDIFHPEKIERMMIYFSNNPDITLVTSVRQPIDERNNKLNLEGAFARLFEKDTVISGYDFSRYVVKNMVNCIGEPTTVLFKKKYIEYDKYGYINDNKFFNLNDLANWIKLMQYGDIVYITDALSYFRIHSNQNSIKPDIYVSGINEWKKLIDESYKMGILIDSKEYKSILYKWLENFYQQIRVFIDGDYCLNSSIKKELELSYKNTIEKIMSENYKKNYICPICGKEIEQFLPYRYKEHYTDSVYKFNIIGSDMRNFSCPECYSHDRVRHIVMYFNKLNIWNKNITKKDILHIAPEKVLRDIILKLEPNNYVCGDLYPIDNSILKIDITNISFRDNYFDFIICNHVLEHIEDDLKAMKELYRVLKKGGYAVLQTPYSTVIEKSFEDRKLITATDRKKFFGQSDHVRIYGKDFFDRLQNVGFSLKIIKSENLFSDEESKIHGFNNKEDLILVTKE</sequence>
<dbReference type="Gene3D" id="3.90.550.10">
    <property type="entry name" value="Spore Coat Polysaccharide Biosynthesis Protein SpsA, Chain A"/>
    <property type="match status" value="3"/>
</dbReference>
<evidence type="ECO:0000259" key="3">
    <source>
        <dbReference type="Pfam" id="PF13712"/>
    </source>
</evidence>
<protein>
    <submittedName>
        <fullName evidence="4">Glycosyltransferase</fullName>
    </submittedName>
</protein>
<dbReference type="PANTHER" id="PTHR22916">
    <property type="entry name" value="GLYCOSYLTRANSFERASE"/>
    <property type="match status" value="1"/>
</dbReference>
<dbReference type="RefSeq" id="WP_181601049.1">
    <property type="nucleotide sequence ID" value="NZ_CP059378.1"/>
</dbReference>
<dbReference type="CDD" id="cd02440">
    <property type="entry name" value="AdoMet_MTases"/>
    <property type="match status" value="1"/>
</dbReference>
<evidence type="ECO:0000259" key="1">
    <source>
        <dbReference type="Pfam" id="PF00535"/>
    </source>
</evidence>
<dbReference type="SUPFAM" id="SSF53448">
    <property type="entry name" value="Nucleotide-diphospho-sugar transferases"/>
    <property type="match status" value="3"/>
</dbReference>
<dbReference type="Pfam" id="PF08241">
    <property type="entry name" value="Methyltransf_11"/>
    <property type="match status" value="1"/>
</dbReference>
<evidence type="ECO:0000313" key="5">
    <source>
        <dbReference type="Proteomes" id="UP000512286"/>
    </source>
</evidence>
<dbReference type="GO" id="GO:0008757">
    <property type="term" value="F:S-adenosylmethionine-dependent methyltransferase activity"/>
    <property type="evidence" value="ECO:0007669"/>
    <property type="project" value="InterPro"/>
</dbReference>
<feature type="domain" description="Streptomycin biosynthesis protein StrF" evidence="3">
    <location>
        <begin position="6"/>
        <end position="216"/>
    </location>
</feature>
<gene>
    <name evidence="4" type="ORF">HZF06_16950</name>
</gene>
<dbReference type="SUPFAM" id="SSF53335">
    <property type="entry name" value="S-adenosyl-L-methionine-dependent methyltransferases"/>
    <property type="match status" value="1"/>
</dbReference>
<evidence type="ECO:0000259" key="2">
    <source>
        <dbReference type="Pfam" id="PF08241"/>
    </source>
</evidence>
<organism evidence="4 5">
    <name type="scientific">Clostridium intestinale</name>
    <dbReference type="NCBI Taxonomy" id="36845"/>
    <lineage>
        <taxon>Bacteria</taxon>
        <taxon>Bacillati</taxon>
        <taxon>Bacillota</taxon>
        <taxon>Clostridia</taxon>
        <taxon>Eubacteriales</taxon>
        <taxon>Clostridiaceae</taxon>
        <taxon>Clostridium</taxon>
    </lineage>
</organism>
<dbReference type="InterPro" id="IPR029044">
    <property type="entry name" value="Nucleotide-diphossugar_trans"/>
</dbReference>
<accession>A0A7D7A2H6</accession>
<dbReference type="GO" id="GO:0016758">
    <property type="term" value="F:hexosyltransferase activity"/>
    <property type="evidence" value="ECO:0007669"/>
    <property type="project" value="UniProtKB-ARBA"/>
</dbReference>
<dbReference type="InterPro" id="IPR013216">
    <property type="entry name" value="Methyltransf_11"/>
</dbReference>
<dbReference type="InterPro" id="IPR059123">
    <property type="entry name" value="StrF_dom"/>
</dbReference>
<keyword evidence="4" id="KW-0808">Transferase</keyword>
<dbReference type="Pfam" id="PF00535">
    <property type="entry name" value="Glycos_transf_2"/>
    <property type="match status" value="2"/>
</dbReference>
<feature type="domain" description="Glycosyltransferase 2-like" evidence="1">
    <location>
        <begin position="542"/>
        <end position="711"/>
    </location>
</feature>
<dbReference type="EMBL" id="CP059378">
    <property type="protein sequence ID" value="QLY78760.1"/>
    <property type="molecule type" value="Genomic_DNA"/>
</dbReference>
<dbReference type="InterPro" id="IPR029063">
    <property type="entry name" value="SAM-dependent_MTases_sf"/>
</dbReference>
<feature type="domain" description="Glycosyltransferase 2-like" evidence="1">
    <location>
        <begin position="225"/>
        <end position="332"/>
    </location>
</feature>
<dbReference type="PANTHER" id="PTHR22916:SF3">
    <property type="entry name" value="UDP-GLCNAC:BETAGAL BETA-1,3-N-ACETYLGLUCOSAMINYLTRANSFERASE-LIKE PROTEIN 1"/>
    <property type="match status" value="1"/>
</dbReference>
<dbReference type="KEGG" id="cint:HZF06_16950"/>
<feature type="domain" description="Methyltransferase type 11" evidence="2">
    <location>
        <begin position="952"/>
        <end position="1001"/>
    </location>
</feature>
<dbReference type="InterPro" id="IPR001173">
    <property type="entry name" value="Glyco_trans_2-like"/>
</dbReference>
<name>A0A7D7A2H6_9CLOT</name>
<reference evidence="4 5" key="1">
    <citation type="submission" date="2020-07" db="EMBL/GenBank/DDBJ databases">
        <title>Electron transfer.</title>
        <authorList>
            <person name="Huang L."/>
            <person name="Liu X."/>
            <person name="Zhou S."/>
        </authorList>
    </citation>
    <scope>NUCLEOTIDE SEQUENCE [LARGE SCALE GENOMIC DNA]</scope>
    <source>
        <strain evidence="4 5">Lx1</strain>
    </source>
</reference>
<dbReference type="Gene3D" id="3.40.50.150">
    <property type="entry name" value="Vaccinia Virus protein VP39"/>
    <property type="match status" value="1"/>
</dbReference>
<proteinExistence type="predicted"/>
<dbReference type="AlphaFoldDB" id="A0A7D7A2H6"/>
<evidence type="ECO:0000313" key="4">
    <source>
        <dbReference type="EMBL" id="QLY78760.1"/>
    </source>
</evidence>
<dbReference type="Pfam" id="PF13712">
    <property type="entry name" value="Glyco_tranf_2_5"/>
    <property type="match status" value="1"/>
</dbReference>
<dbReference type="Proteomes" id="UP000512286">
    <property type="component" value="Chromosome"/>
</dbReference>